<gene>
    <name evidence="2" type="ORF">BW34_01130</name>
</gene>
<proteinExistence type="predicted"/>
<name>A0A031FU93_9MICO</name>
<keyword evidence="1" id="KW-0472">Membrane</keyword>
<keyword evidence="3" id="KW-1185">Reference proteome</keyword>
<feature type="transmembrane region" description="Helical" evidence="1">
    <location>
        <begin position="29"/>
        <end position="50"/>
    </location>
</feature>
<evidence type="ECO:0008006" key="4">
    <source>
        <dbReference type="Google" id="ProtNLM"/>
    </source>
</evidence>
<dbReference type="Proteomes" id="UP000024001">
    <property type="component" value="Unassembled WGS sequence"/>
</dbReference>
<dbReference type="EMBL" id="JFYO01000004">
    <property type="protein sequence ID" value="EZP28153.1"/>
    <property type="molecule type" value="Genomic_DNA"/>
</dbReference>
<accession>A0A031FU93</accession>
<dbReference type="GeneID" id="91430961"/>
<reference evidence="2 3" key="1">
    <citation type="submission" date="2014-03" db="EMBL/GenBank/DDBJ databases">
        <title>Draft Genome Sequences of 13 Willow Endophytes.</title>
        <authorList>
            <person name="Gan H.Y."/>
            <person name="Gan H.M."/>
            <person name="Savka M.A."/>
            <person name="Hudson A.O."/>
        </authorList>
    </citation>
    <scope>NUCLEOTIDE SEQUENCE [LARGE SCALE GENOMIC DNA]</scope>
    <source>
        <strain evidence="2 3">RIT293</strain>
    </source>
</reference>
<feature type="transmembrane region" description="Helical" evidence="1">
    <location>
        <begin position="5"/>
        <end position="23"/>
    </location>
</feature>
<dbReference type="AlphaFoldDB" id="A0A031FU93"/>
<comment type="caution">
    <text evidence="2">The sequence shown here is derived from an EMBL/GenBank/DDBJ whole genome shotgun (WGS) entry which is preliminary data.</text>
</comment>
<evidence type="ECO:0000313" key="3">
    <source>
        <dbReference type="Proteomes" id="UP000024001"/>
    </source>
</evidence>
<protein>
    <recommendedName>
        <fullName evidence="4">Flagellar biosynthesis protein FlhA</fullName>
    </recommendedName>
</protein>
<evidence type="ECO:0000313" key="2">
    <source>
        <dbReference type="EMBL" id="EZP28153.1"/>
    </source>
</evidence>
<evidence type="ECO:0000256" key="1">
    <source>
        <dbReference type="SAM" id="Phobius"/>
    </source>
</evidence>
<keyword evidence="1" id="KW-1133">Transmembrane helix</keyword>
<dbReference type="KEGG" id="moo:BWL13_00551"/>
<sequence>MKKGTIWTILGVVIAVVIAWIVVDIALKAVFLIGKLLLVAVVALIVFFILRSLFSRRDA</sequence>
<organism evidence="2 3">
    <name type="scientific">Microbacterium oleivorans</name>
    <dbReference type="NCBI Taxonomy" id="273677"/>
    <lineage>
        <taxon>Bacteria</taxon>
        <taxon>Bacillati</taxon>
        <taxon>Actinomycetota</taxon>
        <taxon>Actinomycetes</taxon>
        <taxon>Micrococcales</taxon>
        <taxon>Microbacteriaceae</taxon>
        <taxon>Microbacterium</taxon>
    </lineage>
</organism>
<dbReference type="RefSeq" id="WP_036310235.1">
    <property type="nucleotide sequence ID" value="NZ_CP031421.1"/>
</dbReference>
<dbReference type="PATRIC" id="fig|273677.3.peg.1110"/>
<keyword evidence="1" id="KW-0812">Transmembrane</keyword>